<gene>
    <name evidence="1" type="ORF">SAMN04488120_11817</name>
</gene>
<dbReference type="OrthoDB" id="542521at2"/>
<evidence type="ECO:0000313" key="1">
    <source>
        <dbReference type="EMBL" id="SFF65604.1"/>
    </source>
</evidence>
<protein>
    <submittedName>
        <fullName evidence="1">Uncharacterized protein</fullName>
    </submittedName>
</protein>
<sequence length="60" mass="6599">MASTPPDPLTADQWLDVVAHVPRVWIDPTVRAAEQRILAGLHHNQVSALAFLHPTYTSSV</sequence>
<dbReference type="Proteomes" id="UP000199771">
    <property type="component" value="Unassembled WGS sequence"/>
</dbReference>
<organism evidence="1 2">
    <name type="scientific">Fontimonas thermophila</name>
    <dbReference type="NCBI Taxonomy" id="1076937"/>
    <lineage>
        <taxon>Bacteria</taxon>
        <taxon>Pseudomonadati</taxon>
        <taxon>Pseudomonadota</taxon>
        <taxon>Gammaproteobacteria</taxon>
        <taxon>Nevskiales</taxon>
        <taxon>Nevskiaceae</taxon>
        <taxon>Fontimonas</taxon>
    </lineage>
</organism>
<dbReference type="STRING" id="1076937.SAMN04488120_11817"/>
<dbReference type="EMBL" id="FOOC01000018">
    <property type="protein sequence ID" value="SFF65604.1"/>
    <property type="molecule type" value="Genomic_DNA"/>
</dbReference>
<evidence type="ECO:0000313" key="2">
    <source>
        <dbReference type="Proteomes" id="UP000199771"/>
    </source>
</evidence>
<keyword evidence="2" id="KW-1185">Reference proteome</keyword>
<dbReference type="AlphaFoldDB" id="A0A1I2KF63"/>
<accession>A0A1I2KF63</accession>
<reference evidence="1 2" key="1">
    <citation type="submission" date="2016-10" db="EMBL/GenBank/DDBJ databases">
        <authorList>
            <person name="de Groot N.N."/>
        </authorList>
    </citation>
    <scope>NUCLEOTIDE SEQUENCE [LARGE SCALE GENOMIC DNA]</scope>
    <source>
        <strain evidence="1 2">DSM 23609</strain>
    </source>
</reference>
<name>A0A1I2KF63_9GAMM</name>
<dbReference type="RefSeq" id="WP_091535682.1">
    <property type="nucleotide sequence ID" value="NZ_FOOC01000018.1"/>
</dbReference>
<proteinExistence type="predicted"/>